<dbReference type="InterPro" id="IPR012338">
    <property type="entry name" value="Beta-lactam/transpept-like"/>
</dbReference>
<dbReference type="AlphaFoldDB" id="A0A2S0WGW5"/>
<keyword evidence="2" id="KW-1185">Reference proteome</keyword>
<protein>
    <submittedName>
        <fullName evidence="1">Uncharacterized protein</fullName>
    </submittedName>
</protein>
<reference evidence="2" key="1">
    <citation type="submission" date="2018-01" db="EMBL/GenBank/DDBJ databases">
        <authorList>
            <person name="Li J."/>
        </authorList>
    </citation>
    <scope>NUCLEOTIDE SEQUENCE [LARGE SCALE GENOMIC DNA]</scope>
    <source>
        <strain evidence="2">2184</strain>
    </source>
</reference>
<proteinExistence type="predicted"/>
<name>A0A2S0WGW5_9CORY</name>
<gene>
    <name evidence="1" type="ORF">C3E79_03470</name>
</gene>
<dbReference type="KEGG" id="clia:C3E79_03470"/>
<dbReference type="OrthoDB" id="3729831at2"/>
<accession>A0A2S0WGW5</accession>
<dbReference type="Proteomes" id="UP000244754">
    <property type="component" value="Chromosome"/>
</dbReference>
<evidence type="ECO:0000313" key="1">
    <source>
        <dbReference type="EMBL" id="AWB85019.1"/>
    </source>
</evidence>
<organism evidence="1 2">
    <name type="scientific">Corynebacterium liangguodongii</name>
    <dbReference type="NCBI Taxonomy" id="2079535"/>
    <lineage>
        <taxon>Bacteria</taxon>
        <taxon>Bacillati</taxon>
        <taxon>Actinomycetota</taxon>
        <taxon>Actinomycetes</taxon>
        <taxon>Mycobacteriales</taxon>
        <taxon>Corynebacteriaceae</taxon>
        <taxon>Corynebacterium</taxon>
    </lineage>
</organism>
<evidence type="ECO:0000313" key="2">
    <source>
        <dbReference type="Proteomes" id="UP000244754"/>
    </source>
</evidence>
<sequence length="230" mass="22875">MGDALARVADSVAAAYGGSVGIAVAGAGETLVGGDDGAYPAWSTIKVPIAIAAQRVAPADAQALAPAMIQASDNAAAESLWSVITPPDVDAVLADTGVQASVNTTKLRPEFSVFGQTLLTASQEATLASHLACVAGAGPVLTLMGSVNADQAYGLGHLPGARLKGGWGPDVQGSYQVRQLARVANSRGEDVALAITVLPADGTYATGQAMANEAANQLAPLLDALPTAAC</sequence>
<dbReference type="Gene3D" id="3.40.710.10">
    <property type="entry name" value="DD-peptidase/beta-lactamase superfamily"/>
    <property type="match status" value="1"/>
</dbReference>
<dbReference type="EMBL" id="CP026948">
    <property type="protein sequence ID" value="AWB85019.1"/>
    <property type="molecule type" value="Genomic_DNA"/>
</dbReference>
<dbReference type="SUPFAM" id="SSF56601">
    <property type="entry name" value="beta-lactamase/transpeptidase-like"/>
    <property type="match status" value="1"/>
</dbReference>